<accession>A0AAD7UMX0</accession>
<protein>
    <recommendedName>
        <fullName evidence="2">Nucleotide-diphospho-sugar transferase domain-containing protein</fullName>
    </recommendedName>
</protein>
<reference evidence="3" key="1">
    <citation type="submission" date="2023-01" db="EMBL/GenBank/DDBJ databases">
        <title>Metagenome sequencing of chrysophaentin producing Chrysophaeum taylorii.</title>
        <authorList>
            <person name="Davison J."/>
            <person name="Bewley C."/>
        </authorList>
    </citation>
    <scope>NUCLEOTIDE SEQUENCE</scope>
    <source>
        <strain evidence="3">NIES-1699</strain>
    </source>
</reference>
<sequence>MAMWLVGLAAFSRTSTAALNVGGSVRMTHATWFEERRPSLVDWAQERAAAQDEDLFTVTFSDTGYLEVVINAMVAMSRLDNSMPSKLNLVCLDDELPATLKAMGAPPCYDGMTGWQENFGGLWAFRVRVLEVLVNDAKLDVLLTDSDAIWQRDPRPDLIDRLGTFDVLASQGHFPSEFAHEWRTGALCMGFIAFKRSIATEVFLAQLVHKTKISDTVRYAKKLGEFDDQFAINSLLNDSQIEWLRDGFETSGRAHVGLRKKFNLSVALLPTYDYSRDHCEVAHPEATVVHCVNGGKRTGEAKFSRLHEEGQTFICCADWFDQLRERNTTLGANDYYSDFQRAIRAIDVDVYANGTVL</sequence>
<gene>
    <name evidence="3" type="ORF">CTAYLR_005643</name>
</gene>
<feature type="chain" id="PRO_5042000714" description="Nucleotide-diphospho-sugar transferase domain-containing protein" evidence="1">
    <location>
        <begin position="18"/>
        <end position="357"/>
    </location>
</feature>
<proteinExistence type="predicted"/>
<feature type="domain" description="Nucleotide-diphospho-sugar transferase" evidence="2">
    <location>
        <begin position="118"/>
        <end position="290"/>
    </location>
</feature>
<evidence type="ECO:0000259" key="2">
    <source>
        <dbReference type="Pfam" id="PF03407"/>
    </source>
</evidence>
<keyword evidence="1" id="KW-0732">Signal</keyword>
<dbReference type="PROSITE" id="PS00383">
    <property type="entry name" value="TYR_PHOSPHATASE_1"/>
    <property type="match status" value="1"/>
</dbReference>
<feature type="signal peptide" evidence="1">
    <location>
        <begin position="1"/>
        <end position="17"/>
    </location>
</feature>
<evidence type="ECO:0000313" key="4">
    <source>
        <dbReference type="Proteomes" id="UP001230188"/>
    </source>
</evidence>
<evidence type="ECO:0000313" key="3">
    <source>
        <dbReference type="EMBL" id="KAJ8610693.1"/>
    </source>
</evidence>
<evidence type="ECO:0000256" key="1">
    <source>
        <dbReference type="SAM" id="SignalP"/>
    </source>
</evidence>
<dbReference type="EMBL" id="JAQMWT010000096">
    <property type="protein sequence ID" value="KAJ8610693.1"/>
    <property type="molecule type" value="Genomic_DNA"/>
</dbReference>
<organism evidence="3 4">
    <name type="scientific">Chrysophaeum taylorii</name>
    <dbReference type="NCBI Taxonomy" id="2483200"/>
    <lineage>
        <taxon>Eukaryota</taxon>
        <taxon>Sar</taxon>
        <taxon>Stramenopiles</taxon>
        <taxon>Ochrophyta</taxon>
        <taxon>Pelagophyceae</taxon>
        <taxon>Pelagomonadales</taxon>
        <taxon>Pelagomonadaceae</taxon>
        <taxon>Chrysophaeum</taxon>
    </lineage>
</organism>
<dbReference type="Pfam" id="PF03407">
    <property type="entry name" value="Nucleotid_trans"/>
    <property type="match status" value="1"/>
</dbReference>
<name>A0AAD7UMX0_9STRA</name>
<dbReference type="AlphaFoldDB" id="A0AAD7UMX0"/>
<dbReference type="InterPro" id="IPR016130">
    <property type="entry name" value="Tyr_Pase_AS"/>
</dbReference>
<dbReference type="Proteomes" id="UP001230188">
    <property type="component" value="Unassembled WGS sequence"/>
</dbReference>
<dbReference type="InterPro" id="IPR005069">
    <property type="entry name" value="Nucl-diP-sugar_transferase"/>
</dbReference>
<keyword evidence="4" id="KW-1185">Reference proteome</keyword>
<comment type="caution">
    <text evidence="3">The sequence shown here is derived from an EMBL/GenBank/DDBJ whole genome shotgun (WGS) entry which is preliminary data.</text>
</comment>